<feature type="domain" description="Transcriptional repressor PaaX-like C-terminal" evidence="2">
    <location>
        <begin position="195"/>
        <end position="278"/>
    </location>
</feature>
<dbReference type="PANTHER" id="PTHR30319">
    <property type="entry name" value="PHENYLACETIC ACID REGULATOR-RELATED TRANSCRIPTIONAL REPRESSOR"/>
    <property type="match status" value="1"/>
</dbReference>
<gene>
    <name evidence="4" type="ORF">GCM10009836_44540</name>
</gene>
<feature type="domain" description="Transcriptional repressor PaaX-like central Cas2-like" evidence="3">
    <location>
        <begin position="111"/>
        <end position="156"/>
    </location>
</feature>
<feature type="domain" description="Transcriptional repressor PaaX-like N-terminal" evidence="1">
    <location>
        <begin position="24"/>
        <end position="91"/>
    </location>
</feature>
<accession>A0ABN2NAH3</accession>
<sequence length="282" mass="31188">MATSGAGGQTALGRRTSGMHMNSARSALLTVISLFVYPDPKPVPTSTFIDALEPLGFGSNATRQALQRSAASGWITATKVGRQAHWHLTGAGYQLFEEGAARIARLSDVDRPWDGRALILTAEVPENDRAVRHQLRTRLDWLGFAALAPGVWISTHVPNEIPAGMLMEKLSLPCNSYVAEPGTLGVFRDVVWRSWDLAAVERDYQAFLDEFRDLSPVPGTDRFVALVQVTHRWRRFPFVDPGLPPALLPAQWTGFEAARLFAALRAMWRPSADEHWHALVRA</sequence>
<organism evidence="4 5">
    <name type="scientific">Pseudonocardia ailaonensis</name>
    <dbReference type="NCBI Taxonomy" id="367279"/>
    <lineage>
        <taxon>Bacteria</taxon>
        <taxon>Bacillati</taxon>
        <taxon>Actinomycetota</taxon>
        <taxon>Actinomycetes</taxon>
        <taxon>Pseudonocardiales</taxon>
        <taxon>Pseudonocardiaceae</taxon>
        <taxon>Pseudonocardia</taxon>
    </lineage>
</organism>
<proteinExistence type="predicted"/>
<evidence type="ECO:0000259" key="3">
    <source>
        <dbReference type="Pfam" id="PF20803"/>
    </source>
</evidence>
<dbReference type="InterPro" id="IPR011965">
    <property type="entry name" value="PaaX_trns_reg"/>
</dbReference>
<comment type="caution">
    <text evidence="4">The sequence shown here is derived from an EMBL/GenBank/DDBJ whole genome shotgun (WGS) entry which is preliminary data.</text>
</comment>
<dbReference type="PANTHER" id="PTHR30319:SF1">
    <property type="entry name" value="TRANSCRIPTIONAL REPRESSOR PAAX"/>
    <property type="match status" value="1"/>
</dbReference>
<evidence type="ECO:0000259" key="1">
    <source>
        <dbReference type="Pfam" id="PF07848"/>
    </source>
</evidence>
<dbReference type="Pfam" id="PF08223">
    <property type="entry name" value="PaaX_C"/>
    <property type="match status" value="1"/>
</dbReference>
<keyword evidence="5" id="KW-1185">Reference proteome</keyword>
<protein>
    <submittedName>
        <fullName evidence="4">PaaX family transcriptional regulator C-terminal domain-containing protein</fullName>
    </submittedName>
</protein>
<dbReference type="InterPro" id="IPR012906">
    <property type="entry name" value="PaaX-like_N"/>
</dbReference>
<dbReference type="Gene3D" id="3.30.70.2650">
    <property type="match status" value="1"/>
</dbReference>
<dbReference type="RefSeq" id="WP_344420277.1">
    <property type="nucleotide sequence ID" value="NZ_BAAAQK010000017.1"/>
</dbReference>
<dbReference type="Gene3D" id="1.10.10.10">
    <property type="entry name" value="Winged helix-like DNA-binding domain superfamily/Winged helix DNA-binding domain"/>
    <property type="match status" value="1"/>
</dbReference>
<dbReference type="EMBL" id="BAAAQK010000017">
    <property type="protein sequence ID" value="GAA1859407.1"/>
    <property type="molecule type" value="Genomic_DNA"/>
</dbReference>
<dbReference type="InterPro" id="IPR048846">
    <property type="entry name" value="PaaX-like_central"/>
</dbReference>
<dbReference type="PIRSF" id="PIRSF020623">
    <property type="entry name" value="PaaX"/>
    <property type="match status" value="1"/>
</dbReference>
<reference evidence="4 5" key="1">
    <citation type="journal article" date="2019" name="Int. J. Syst. Evol. Microbiol.">
        <title>The Global Catalogue of Microorganisms (GCM) 10K type strain sequencing project: providing services to taxonomists for standard genome sequencing and annotation.</title>
        <authorList>
            <consortium name="The Broad Institute Genomics Platform"/>
            <consortium name="The Broad Institute Genome Sequencing Center for Infectious Disease"/>
            <person name="Wu L."/>
            <person name="Ma J."/>
        </authorList>
    </citation>
    <scope>NUCLEOTIDE SEQUENCE [LARGE SCALE GENOMIC DNA]</scope>
    <source>
        <strain evidence="4 5">JCM 16009</strain>
    </source>
</reference>
<dbReference type="InterPro" id="IPR036388">
    <property type="entry name" value="WH-like_DNA-bd_sf"/>
</dbReference>
<evidence type="ECO:0000259" key="2">
    <source>
        <dbReference type="Pfam" id="PF08223"/>
    </source>
</evidence>
<dbReference type="InterPro" id="IPR013225">
    <property type="entry name" value="PaaX_C"/>
</dbReference>
<dbReference type="Gene3D" id="1.20.58.1460">
    <property type="match status" value="1"/>
</dbReference>
<dbReference type="Proteomes" id="UP001500449">
    <property type="component" value="Unassembled WGS sequence"/>
</dbReference>
<evidence type="ECO:0000313" key="4">
    <source>
        <dbReference type="EMBL" id="GAA1859407.1"/>
    </source>
</evidence>
<name>A0ABN2NAH3_9PSEU</name>
<evidence type="ECO:0000313" key="5">
    <source>
        <dbReference type="Proteomes" id="UP001500449"/>
    </source>
</evidence>
<dbReference type="Pfam" id="PF07848">
    <property type="entry name" value="PaaX"/>
    <property type="match status" value="1"/>
</dbReference>
<dbReference type="Pfam" id="PF20803">
    <property type="entry name" value="PaaX_M"/>
    <property type="match status" value="1"/>
</dbReference>